<dbReference type="EMBL" id="CADEAL010001394">
    <property type="protein sequence ID" value="CAB1431995.1"/>
    <property type="molecule type" value="Genomic_DNA"/>
</dbReference>
<gene>
    <name evidence="1" type="ORF">PLEPLA_LOCUS20052</name>
</gene>
<name>A0A9N7UJQ6_PLEPL</name>
<sequence>MEDLYTQRCRKKSSRIIKDPHHPNHELFSCCRLADARLSDRSELLLVNDGSRKRVELSPPVAALAPLTCHQTPAGVDSNPSSYD</sequence>
<keyword evidence="2" id="KW-1185">Reference proteome</keyword>
<organism evidence="1 2">
    <name type="scientific">Pleuronectes platessa</name>
    <name type="common">European plaice</name>
    <dbReference type="NCBI Taxonomy" id="8262"/>
    <lineage>
        <taxon>Eukaryota</taxon>
        <taxon>Metazoa</taxon>
        <taxon>Chordata</taxon>
        <taxon>Craniata</taxon>
        <taxon>Vertebrata</taxon>
        <taxon>Euteleostomi</taxon>
        <taxon>Actinopterygii</taxon>
        <taxon>Neopterygii</taxon>
        <taxon>Teleostei</taxon>
        <taxon>Neoteleostei</taxon>
        <taxon>Acanthomorphata</taxon>
        <taxon>Carangaria</taxon>
        <taxon>Pleuronectiformes</taxon>
        <taxon>Pleuronectoidei</taxon>
        <taxon>Pleuronectidae</taxon>
        <taxon>Pleuronectes</taxon>
    </lineage>
</organism>
<evidence type="ECO:0000313" key="1">
    <source>
        <dbReference type="EMBL" id="CAB1431995.1"/>
    </source>
</evidence>
<reference evidence="1" key="1">
    <citation type="submission" date="2020-03" db="EMBL/GenBank/DDBJ databases">
        <authorList>
            <person name="Weist P."/>
        </authorList>
    </citation>
    <scope>NUCLEOTIDE SEQUENCE</scope>
</reference>
<dbReference type="Proteomes" id="UP001153269">
    <property type="component" value="Unassembled WGS sequence"/>
</dbReference>
<evidence type="ECO:0000313" key="2">
    <source>
        <dbReference type="Proteomes" id="UP001153269"/>
    </source>
</evidence>
<accession>A0A9N7UJQ6</accession>
<comment type="caution">
    <text evidence="1">The sequence shown here is derived from an EMBL/GenBank/DDBJ whole genome shotgun (WGS) entry which is preliminary data.</text>
</comment>
<protein>
    <submittedName>
        <fullName evidence="1">Uncharacterized protein</fullName>
    </submittedName>
</protein>
<dbReference type="AlphaFoldDB" id="A0A9N7UJQ6"/>
<proteinExistence type="predicted"/>